<sequence length="76" mass="8828">MHLLVFQIFTITAFVTCRILASQGPTHTCMQYFYDADVSNRTNTKEHKVDVNQSTIKKYKISRYLVDVNIVSRNTL</sequence>
<dbReference type="EMBL" id="BPVZ01000035">
    <property type="protein sequence ID" value="GKV11708.1"/>
    <property type="molecule type" value="Genomic_DNA"/>
</dbReference>
<feature type="signal peptide" evidence="1">
    <location>
        <begin position="1"/>
        <end position="17"/>
    </location>
</feature>
<name>A0AAV5JAP8_9ROSI</name>
<accession>A0AAV5JAP8</accession>
<keyword evidence="3" id="KW-1185">Reference proteome</keyword>
<keyword evidence="1" id="KW-0732">Signal</keyword>
<dbReference type="Proteomes" id="UP001054252">
    <property type="component" value="Unassembled WGS sequence"/>
</dbReference>
<evidence type="ECO:0000313" key="2">
    <source>
        <dbReference type="EMBL" id="GKV11708.1"/>
    </source>
</evidence>
<evidence type="ECO:0008006" key="4">
    <source>
        <dbReference type="Google" id="ProtNLM"/>
    </source>
</evidence>
<proteinExistence type="predicted"/>
<dbReference type="AlphaFoldDB" id="A0AAV5JAP8"/>
<evidence type="ECO:0000256" key="1">
    <source>
        <dbReference type="SAM" id="SignalP"/>
    </source>
</evidence>
<gene>
    <name evidence="2" type="ORF">SLEP1_g22936</name>
</gene>
<organism evidence="2 3">
    <name type="scientific">Rubroshorea leprosula</name>
    <dbReference type="NCBI Taxonomy" id="152421"/>
    <lineage>
        <taxon>Eukaryota</taxon>
        <taxon>Viridiplantae</taxon>
        <taxon>Streptophyta</taxon>
        <taxon>Embryophyta</taxon>
        <taxon>Tracheophyta</taxon>
        <taxon>Spermatophyta</taxon>
        <taxon>Magnoliopsida</taxon>
        <taxon>eudicotyledons</taxon>
        <taxon>Gunneridae</taxon>
        <taxon>Pentapetalae</taxon>
        <taxon>rosids</taxon>
        <taxon>malvids</taxon>
        <taxon>Malvales</taxon>
        <taxon>Dipterocarpaceae</taxon>
        <taxon>Rubroshorea</taxon>
    </lineage>
</organism>
<feature type="chain" id="PRO_5043562778" description="Secreted protein" evidence="1">
    <location>
        <begin position="18"/>
        <end position="76"/>
    </location>
</feature>
<protein>
    <recommendedName>
        <fullName evidence="4">Secreted protein</fullName>
    </recommendedName>
</protein>
<evidence type="ECO:0000313" key="3">
    <source>
        <dbReference type="Proteomes" id="UP001054252"/>
    </source>
</evidence>
<reference evidence="2 3" key="1">
    <citation type="journal article" date="2021" name="Commun. Biol.">
        <title>The genome of Shorea leprosula (Dipterocarpaceae) highlights the ecological relevance of drought in aseasonal tropical rainforests.</title>
        <authorList>
            <person name="Ng K.K.S."/>
            <person name="Kobayashi M.J."/>
            <person name="Fawcett J.A."/>
            <person name="Hatakeyama M."/>
            <person name="Paape T."/>
            <person name="Ng C.H."/>
            <person name="Ang C.C."/>
            <person name="Tnah L.H."/>
            <person name="Lee C.T."/>
            <person name="Nishiyama T."/>
            <person name="Sese J."/>
            <person name="O'Brien M.J."/>
            <person name="Copetti D."/>
            <person name="Mohd Noor M.I."/>
            <person name="Ong R.C."/>
            <person name="Putra M."/>
            <person name="Sireger I.Z."/>
            <person name="Indrioko S."/>
            <person name="Kosugi Y."/>
            <person name="Izuno A."/>
            <person name="Isagi Y."/>
            <person name="Lee S.L."/>
            <person name="Shimizu K.K."/>
        </authorList>
    </citation>
    <scope>NUCLEOTIDE SEQUENCE [LARGE SCALE GENOMIC DNA]</scope>
    <source>
        <strain evidence="2">214</strain>
    </source>
</reference>
<comment type="caution">
    <text evidence="2">The sequence shown here is derived from an EMBL/GenBank/DDBJ whole genome shotgun (WGS) entry which is preliminary data.</text>
</comment>